<gene>
    <name evidence="2" type="ORF">Aco04nite_50580</name>
</gene>
<dbReference type="EMBL" id="BOQP01000027">
    <property type="protein sequence ID" value="GIM76469.1"/>
    <property type="molecule type" value="Genomic_DNA"/>
</dbReference>
<protein>
    <recommendedName>
        <fullName evidence="1">Methyltransferase type 11 domain-containing protein</fullName>
    </recommendedName>
</protein>
<dbReference type="SUPFAM" id="SSF53335">
    <property type="entry name" value="S-adenosyl-L-methionine-dependent methyltransferases"/>
    <property type="match status" value="1"/>
</dbReference>
<keyword evidence="3" id="KW-1185">Reference proteome</keyword>
<feature type="domain" description="Methyltransferase type 11" evidence="1">
    <location>
        <begin position="47"/>
        <end position="137"/>
    </location>
</feature>
<dbReference type="Gene3D" id="3.40.50.150">
    <property type="entry name" value="Vaccinia Virus protein VP39"/>
    <property type="match status" value="1"/>
</dbReference>
<dbReference type="Proteomes" id="UP000680865">
    <property type="component" value="Unassembled WGS sequence"/>
</dbReference>
<dbReference type="InterPro" id="IPR013216">
    <property type="entry name" value="Methyltransf_11"/>
</dbReference>
<accession>A0A919SRA2</accession>
<evidence type="ECO:0000313" key="3">
    <source>
        <dbReference type="Proteomes" id="UP000680865"/>
    </source>
</evidence>
<dbReference type="GO" id="GO:0008757">
    <property type="term" value="F:S-adenosylmethionine-dependent methyltransferase activity"/>
    <property type="evidence" value="ECO:0007669"/>
    <property type="project" value="InterPro"/>
</dbReference>
<proteinExistence type="predicted"/>
<dbReference type="InterPro" id="IPR029063">
    <property type="entry name" value="SAM-dependent_MTases_sf"/>
</dbReference>
<organism evidence="2 3">
    <name type="scientific">Winogradskya consettensis</name>
    <dbReference type="NCBI Taxonomy" id="113560"/>
    <lineage>
        <taxon>Bacteria</taxon>
        <taxon>Bacillati</taxon>
        <taxon>Actinomycetota</taxon>
        <taxon>Actinomycetes</taxon>
        <taxon>Micromonosporales</taxon>
        <taxon>Micromonosporaceae</taxon>
        <taxon>Winogradskya</taxon>
    </lineage>
</organism>
<evidence type="ECO:0000313" key="2">
    <source>
        <dbReference type="EMBL" id="GIM76469.1"/>
    </source>
</evidence>
<sequence length="309" mass="34649">MSAVITDYDRNNYDYRSYWDGRDYEAWAEDRALESMVPLLGSPDWMVDFGAGFGRNAKHYRDQARRYVLVDYSATNLRNAARELAGDVGTGRAFLIRADLNRLPFVDAAFDSAMVVRVLHHLPEMAAALVEMGRTVRDRWLLDIPIKHHALGLARAAVRGELPAVRGPQPLKTGHSETPFWNFKLSTVREQLYAAGWDTRLTGSVNNLRRWDRALPSAVVRTLRPVAQAVETAARHGGRGWWGPSQFVYAQRGSILPQLADAESMPARMRCPACRGSLFWTSDTATCHGCANAYHHVDGYWDFTVPSAA</sequence>
<dbReference type="AlphaFoldDB" id="A0A919SRA2"/>
<dbReference type="RefSeq" id="WP_212999698.1">
    <property type="nucleotide sequence ID" value="NZ_BAAATW010000010.1"/>
</dbReference>
<reference evidence="2" key="1">
    <citation type="submission" date="2021-03" db="EMBL/GenBank/DDBJ databases">
        <title>Whole genome shotgun sequence of Actinoplanes consettensis NBRC 14913.</title>
        <authorList>
            <person name="Komaki H."/>
            <person name="Tamura T."/>
        </authorList>
    </citation>
    <scope>NUCLEOTIDE SEQUENCE</scope>
    <source>
        <strain evidence="2">NBRC 14913</strain>
    </source>
</reference>
<comment type="caution">
    <text evidence="2">The sequence shown here is derived from an EMBL/GenBank/DDBJ whole genome shotgun (WGS) entry which is preliminary data.</text>
</comment>
<name>A0A919SRA2_9ACTN</name>
<dbReference type="Pfam" id="PF08241">
    <property type="entry name" value="Methyltransf_11"/>
    <property type="match status" value="1"/>
</dbReference>
<evidence type="ECO:0000259" key="1">
    <source>
        <dbReference type="Pfam" id="PF08241"/>
    </source>
</evidence>